<evidence type="ECO:0000256" key="1">
    <source>
        <dbReference type="ARBA" id="ARBA00004811"/>
    </source>
</evidence>
<dbReference type="HOGENOM" id="CLU_024321_0_0_9"/>
<dbReference type="KEGG" id="clt:CM240_0068"/>
<dbReference type="STRING" id="1216932.CM240_0068"/>
<evidence type="ECO:0000256" key="7">
    <source>
        <dbReference type="HAMAP-Rule" id="MF_00210"/>
    </source>
</evidence>
<feature type="binding site" evidence="7">
    <location>
        <position position="379"/>
    </location>
    <ligand>
        <name>phosphoenolpyruvate</name>
        <dbReference type="ChEBI" id="CHEBI:58702"/>
    </ligand>
</feature>
<comment type="subcellular location">
    <subcellularLocation>
        <location evidence="7">Cytoplasm</location>
    </subcellularLocation>
</comment>
<feature type="binding site" evidence="7">
    <location>
        <position position="165"/>
    </location>
    <ligand>
        <name>3-phosphoshikimate</name>
        <dbReference type="ChEBI" id="CHEBI:145989"/>
    </ligand>
</feature>
<gene>
    <name evidence="9" type="primary">aroA1</name>
    <name evidence="7" type="synonym">aroA</name>
    <name evidence="9" type="ORF">CM240_0068</name>
</gene>
<dbReference type="EC" id="2.5.1.19" evidence="7"/>
<evidence type="ECO:0000256" key="4">
    <source>
        <dbReference type="ARBA" id="ARBA00022679"/>
    </source>
</evidence>
<feature type="binding site" evidence="7">
    <location>
        <position position="164"/>
    </location>
    <ligand>
        <name>3-phosphoshikimate</name>
        <dbReference type="ChEBI" id="CHEBI:145989"/>
    </ligand>
</feature>
<comment type="subunit">
    <text evidence="7">Monomer.</text>
</comment>
<feature type="binding site" evidence="7">
    <location>
        <position position="26"/>
    </location>
    <ligand>
        <name>3-phosphoshikimate</name>
        <dbReference type="ChEBI" id="CHEBI:145989"/>
    </ligand>
</feature>
<keyword evidence="4 7" id="KW-0808">Transferase</keyword>
<feature type="binding site" evidence="7">
    <location>
        <position position="192"/>
    </location>
    <ligand>
        <name>3-phosphoshikimate</name>
        <dbReference type="ChEBI" id="CHEBI:145989"/>
    </ligand>
</feature>
<organism evidence="9 10">
    <name type="scientific">Clostridium bornimense</name>
    <dbReference type="NCBI Taxonomy" id="1216932"/>
    <lineage>
        <taxon>Bacteria</taxon>
        <taxon>Bacillati</taxon>
        <taxon>Bacillota</taxon>
        <taxon>Clostridia</taxon>
        <taxon>Eubacteriales</taxon>
        <taxon>Clostridiaceae</taxon>
        <taxon>Clostridium</taxon>
    </lineage>
</organism>
<feature type="binding site" evidence="7">
    <location>
        <position position="337"/>
    </location>
    <ligand>
        <name>phosphoenolpyruvate</name>
        <dbReference type="ChEBI" id="CHEBI:58702"/>
    </ligand>
</feature>
<feature type="binding site" evidence="7">
    <location>
        <position position="405"/>
    </location>
    <ligand>
        <name>phosphoenolpyruvate</name>
        <dbReference type="ChEBI" id="CHEBI:58702"/>
    </ligand>
</feature>
<dbReference type="Proteomes" id="UP000019426">
    <property type="component" value="Chromosome M2/40_rep1"/>
</dbReference>
<evidence type="ECO:0000313" key="10">
    <source>
        <dbReference type="Proteomes" id="UP000019426"/>
    </source>
</evidence>
<feature type="binding site" evidence="7">
    <location>
        <position position="21"/>
    </location>
    <ligand>
        <name>3-phosphoshikimate</name>
        <dbReference type="ChEBI" id="CHEBI:145989"/>
    </ligand>
</feature>
<name>W6RYY9_9CLOT</name>
<comment type="pathway">
    <text evidence="1 7">Metabolic intermediate biosynthesis; chorismate biosynthesis; chorismate from D-erythrose 4-phosphate and phosphoenolpyruvate: step 6/7.</text>
</comment>
<dbReference type="InterPro" id="IPR001986">
    <property type="entry name" value="Enolpyruvate_Tfrase_dom"/>
</dbReference>
<dbReference type="OrthoDB" id="9809920at2"/>
<keyword evidence="5 7" id="KW-0057">Aromatic amino acid biosynthesis</keyword>
<dbReference type="EMBL" id="HG917868">
    <property type="protein sequence ID" value="CDM67247.1"/>
    <property type="molecule type" value="Genomic_DNA"/>
</dbReference>
<feature type="domain" description="Enolpyruvate transferase" evidence="8">
    <location>
        <begin position="8"/>
        <end position="412"/>
    </location>
</feature>
<dbReference type="Gene3D" id="3.65.10.10">
    <property type="entry name" value="Enolpyruvate transferase domain"/>
    <property type="match status" value="2"/>
</dbReference>
<accession>W6RYY9</accession>
<dbReference type="HAMAP" id="MF_00210">
    <property type="entry name" value="EPSP_synth"/>
    <property type="match status" value="1"/>
</dbReference>
<dbReference type="AlphaFoldDB" id="W6RYY9"/>
<feature type="binding site" evidence="7">
    <location>
        <position position="22"/>
    </location>
    <ligand>
        <name>3-phosphoshikimate</name>
        <dbReference type="ChEBI" id="CHEBI:145989"/>
    </ligand>
</feature>
<sequence>MQKVVISPTALRGRVTIPPSKSLGHRGIISAALSKGISNISNVQYSKDIIATLEIMKMLGAKIEKKDNSLVIDGTDIFSCGDKEITLQCNESGSTIRFLIPVALVREGQYVFQGKGKLVSRPLTSYYEIFDEKGIEYTTTEGGLPLKVKGKLSSGIYKLRGDISSQFITGLLFALPLVEGDSEIVVTTELESKGYVDLTLDTLKSFGIEIENQDYKIFKIKGNQQYSPRDYYIEGDYSQGAFFLVAGAIGNDIKCKGLRKDSLQGDMAILDILKDMGCNFEETDEYVKALPSKTKGIDIDVSQCPDLVPILAVLASMSEGETRILNAKRLRIKECDRLNATAVELNKIGADITELEDSLIIRGVKEFKGGDVDSHNDHRIVMALSIAATRAKGDIIINNPMAIEKSYPNFFEDYTKLGGNVR</sequence>
<dbReference type="InterPro" id="IPR006264">
    <property type="entry name" value="EPSP_synthase"/>
</dbReference>
<dbReference type="InterPro" id="IPR013792">
    <property type="entry name" value="RNA3'P_cycl/enolpyr_Trfase_a/b"/>
</dbReference>
<dbReference type="GO" id="GO:0009073">
    <property type="term" value="P:aromatic amino acid family biosynthetic process"/>
    <property type="evidence" value="ECO:0007669"/>
    <property type="project" value="UniProtKB-KW"/>
</dbReference>
<comment type="similarity">
    <text evidence="2 7">Belongs to the EPSP synthase family.</text>
</comment>
<feature type="binding site" evidence="7">
    <location>
        <position position="166"/>
    </location>
    <ligand>
        <name>phosphoenolpyruvate</name>
        <dbReference type="ChEBI" id="CHEBI:58702"/>
    </ligand>
</feature>
<comment type="caution">
    <text evidence="7">Lacks conserved residue(s) required for the propagation of feature annotation.</text>
</comment>
<evidence type="ECO:0000256" key="2">
    <source>
        <dbReference type="ARBA" id="ARBA00009948"/>
    </source>
</evidence>
<protein>
    <recommendedName>
        <fullName evidence="7">3-phosphoshikimate 1-carboxyvinyltransferase</fullName>
        <ecNumber evidence="7">2.5.1.19</ecNumber>
    </recommendedName>
    <alternativeName>
        <fullName evidence="7">5-enolpyruvylshikimate-3-phosphate synthase</fullName>
        <shortName evidence="7">EPSP synthase</shortName>
        <shortName evidence="7">EPSPS</shortName>
    </alternativeName>
</protein>
<dbReference type="InterPro" id="IPR036968">
    <property type="entry name" value="Enolpyruvate_Tfrase_sf"/>
</dbReference>
<dbReference type="Pfam" id="PF00275">
    <property type="entry name" value="EPSP_synthase"/>
    <property type="match status" value="1"/>
</dbReference>
<dbReference type="PATRIC" id="fig|1216932.3.peg.53"/>
<comment type="function">
    <text evidence="7">Catalyzes the transfer of the enolpyruvyl moiety of phosphoenolpyruvate (PEP) to the 5-hydroxyl of shikimate-3-phosphate (S3P) to produce enolpyruvyl shikimate-3-phosphate and inorganic phosphate.</text>
</comment>
<dbReference type="GO" id="GO:0008652">
    <property type="term" value="P:amino acid biosynthetic process"/>
    <property type="evidence" value="ECO:0007669"/>
    <property type="project" value="UniProtKB-KW"/>
</dbReference>
<dbReference type="GO" id="GO:0005737">
    <property type="term" value="C:cytoplasm"/>
    <property type="evidence" value="ECO:0007669"/>
    <property type="project" value="UniProtKB-SubCell"/>
</dbReference>
<feature type="binding site" evidence="7">
    <location>
        <position position="21"/>
    </location>
    <ligand>
        <name>phosphoenolpyruvate</name>
        <dbReference type="ChEBI" id="CHEBI:58702"/>
    </ligand>
</feature>
<feature type="binding site" evidence="7">
    <location>
        <position position="306"/>
    </location>
    <ligand>
        <name>3-phosphoshikimate</name>
        <dbReference type="ChEBI" id="CHEBI:145989"/>
    </ligand>
</feature>
<feature type="binding site" evidence="7">
    <location>
        <position position="121"/>
    </location>
    <ligand>
        <name>phosphoenolpyruvate</name>
        <dbReference type="ChEBI" id="CHEBI:58702"/>
    </ligand>
</feature>
<dbReference type="SUPFAM" id="SSF55205">
    <property type="entry name" value="EPT/RTPC-like"/>
    <property type="match status" value="1"/>
</dbReference>
<dbReference type="InterPro" id="IPR023193">
    <property type="entry name" value="EPSP_synthase_CS"/>
</dbReference>
<dbReference type="eggNOG" id="COG0128">
    <property type="taxonomic scope" value="Bacteria"/>
</dbReference>
<dbReference type="NCBIfam" id="TIGR01356">
    <property type="entry name" value="aroA"/>
    <property type="match status" value="1"/>
</dbReference>
<dbReference type="CDD" id="cd01556">
    <property type="entry name" value="EPSP_synthase"/>
    <property type="match status" value="1"/>
</dbReference>
<dbReference type="PIRSF" id="PIRSF000505">
    <property type="entry name" value="EPSPS"/>
    <property type="match status" value="1"/>
</dbReference>
<evidence type="ECO:0000313" key="9">
    <source>
        <dbReference type="EMBL" id="CDM67247.1"/>
    </source>
</evidence>
<evidence type="ECO:0000259" key="8">
    <source>
        <dbReference type="Pfam" id="PF00275"/>
    </source>
</evidence>
<dbReference type="UniPathway" id="UPA00053">
    <property type="reaction ID" value="UER00089"/>
</dbReference>
<dbReference type="PROSITE" id="PS00885">
    <property type="entry name" value="EPSP_SYNTHASE_2"/>
    <property type="match status" value="1"/>
</dbReference>
<dbReference type="PANTHER" id="PTHR21090:SF5">
    <property type="entry name" value="PENTAFUNCTIONAL AROM POLYPEPTIDE"/>
    <property type="match status" value="1"/>
</dbReference>
<evidence type="ECO:0000256" key="6">
    <source>
        <dbReference type="ARBA" id="ARBA00044633"/>
    </source>
</evidence>
<keyword evidence="10" id="KW-1185">Reference proteome</keyword>
<evidence type="ECO:0000256" key="3">
    <source>
        <dbReference type="ARBA" id="ARBA00022605"/>
    </source>
</evidence>
<comment type="catalytic activity">
    <reaction evidence="6">
        <text>3-phosphoshikimate + phosphoenolpyruvate = 5-O-(1-carboxyvinyl)-3-phosphoshikimate + phosphate</text>
        <dbReference type="Rhea" id="RHEA:21256"/>
        <dbReference type="ChEBI" id="CHEBI:43474"/>
        <dbReference type="ChEBI" id="CHEBI:57701"/>
        <dbReference type="ChEBI" id="CHEBI:58702"/>
        <dbReference type="ChEBI" id="CHEBI:145989"/>
        <dbReference type="EC" id="2.5.1.19"/>
    </reaction>
    <physiologicalReaction direction="left-to-right" evidence="6">
        <dbReference type="Rhea" id="RHEA:21257"/>
    </physiologicalReaction>
</comment>
<dbReference type="GO" id="GO:0003866">
    <property type="term" value="F:3-phosphoshikimate 1-carboxyvinyltransferase activity"/>
    <property type="evidence" value="ECO:0007669"/>
    <property type="project" value="UniProtKB-UniRule"/>
</dbReference>
<keyword evidence="7" id="KW-0963">Cytoplasm</keyword>
<feature type="active site" description="Proton acceptor" evidence="7">
    <location>
        <position position="306"/>
    </location>
</feature>
<feature type="binding site" evidence="7">
    <location>
        <position position="166"/>
    </location>
    <ligand>
        <name>3-phosphoshikimate</name>
        <dbReference type="ChEBI" id="CHEBI:145989"/>
    </ligand>
</feature>
<dbReference type="PANTHER" id="PTHR21090">
    <property type="entry name" value="AROM/DEHYDROQUINATE SYNTHASE"/>
    <property type="match status" value="1"/>
</dbReference>
<dbReference type="GO" id="GO:0009423">
    <property type="term" value="P:chorismate biosynthetic process"/>
    <property type="evidence" value="ECO:0007669"/>
    <property type="project" value="UniProtKB-UniRule"/>
</dbReference>
<feature type="binding site" evidence="7">
    <location>
        <position position="93"/>
    </location>
    <ligand>
        <name>phosphoenolpyruvate</name>
        <dbReference type="ChEBI" id="CHEBI:58702"/>
    </ligand>
</feature>
<proteinExistence type="inferred from homology"/>
<evidence type="ECO:0000256" key="5">
    <source>
        <dbReference type="ARBA" id="ARBA00023141"/>
    </source>
</evidence>
<feature type="binding site" evidence="7">
    <location>
        <position position="333"/>
    </location>
    <ligand>
        <name>3-phosphoshikimate</name>
        <dbReference type="ChEBI" id="CHEBI:145989"/>
    </ligand>
</feature>
<dbReference type="RefSeq" id="WP_044035726.1">
    <property type="nucleotide sequence ID" value="NZ_HG917868.1"/>
</dbReference>
<keyword evidence="3 7" id="KW-0028">Amino-acid biosynthesis</keyword>
<reference evidence="9 10" key="1">
    <citation type="submission" date="2013-11" db="EMBL/GenBank/DDBJ databases">
        <title>Complete genome sequence of Clostridum sp. M2/40.</title>
        <authorList>
            <person name="Wibberg D."/>
            <person name="Puehler A."/>
            <person name="Schlueter A."/>
        </authorList>
    </citation>
    <scope>NUCLEOTIDE SEQUENCE [LARGE SCALE GENOMIC DNA]</scope>
    <source>
        <strain evidence="10">M2/40</strain>
    </source>
</reference>